<dbReference type="InterPro" id="IPR013083">
    <property type="entry name" value="Znf_RING/FYVE/PHD"/>
</dbReference>
<feature type="region of interest" description="Disordered" evidence="1">
    <location>
        <begin position="284"/>
        <end position="311"/>
    </location>
</feature>
<comment type="caution">
    <text evidence="3">The sequence shown here is derived from an EMBL/GenBank/DDBJ whole genome shotgun (WGS) entry which is preliminary data.</text>
</comment>
<feature type="compositionally biased region" description="Gly residues" evidence="1">
    <location>
        <begin position="174"/>
        <end position="183"/>
    </location>
</feature>
<dbReference type="Proteomes" id="UP001190700">
    <property type="component" value="Unassembled WGS sequence"/>
</dbReference>
<dbReference type="GO" id="GO:0043240">
    <property type="term" value="C:Fanconi anaemia nuclear complex"/>
    <property type="evidence" value="ECO:0007669"/>
    <property type="project" value="InterPro"/>
</dbReference>
<feature type="domain" description="FANCL C-terminal" evidence="2">
    <location>
        <begin position="8"/>
        <end position="61"/>
    </location>
</feature>
<evidence type="ECO:0000256" key="1">
    <source>
        <dbReference type="SAM" id="MobiDB-lite"/>
    </source>
</evidence>
<dbReference type="SUPFAM" id="SSF57850">
    <property type="entry name" value="RING/U-box"/>
    <property type="match status" value="1"/>
</dbReference>
<dbReference type="Gene3D" id="3.30.40.10">
    <property type="entry name" value="Zinc/RING finger domain, C3HC4 (zinc finger)"/>
    <property type="match status" value="1"/>
</dbReference>
<name>A0AAE0BUV0_9CHLO</name>
<keyword evidence="4" id="KW-1185">Reference proteome</keyword>
<dbReference type="GO" id="GO:0036297">
    <property type="term" value="P:interstrand cross-link repair"/>
    <property type="evidence" value="ECO:0007669"/>
    <property type="project" value="InterPro"/>
</dbReference>
<dbReference type="EMBL" id="LGRX02033149">
    <property type="protein sequence ID" value="KAK3242628.1"/>
    <property type="molecule type" value="Genomic_DNA"/>
</dbReference>
<feature type="region of interest" description="Disordered" evidence="1">
    <location>
        <begin position="168"/>
        <end position="197"/>
    </location>
</feature>
<protein>
    <recommendedName>
        <fullName evidence="2">FANCL C-terminal domain-containing protein</fullName>
    </recommendedName>
</protein>
<evidence type="ECO:0000313" key="3">
    <source>
        <dbReference type="EMBL" id="KAK3242628.1"/>
    </source>
</evidence>
<dbReference type="GO" id="GO:0006513">
    <property type="term" value="P:protein monoubiquitination"/>
    <property type="evidence" value="ECO:0007669"/>
    <property type="project" value="TreeGrafter"/>
</dbReference>
<dbReference type="InterPro" id="IPR026850">
    <property type="entry name" value="FANCL_C"/>
</dbReference>
<dbReference type="InterPro" id="IPR026848">
    <property type="entry name" value="Fancl"/>
</dbReference>
<feature type="compositionally biased region" description="Basic and acidic residues" evidence="1">
    <location>
        <begin position="446"/>
        <end position="456"/>
    </location>
</feature>
<proteinExistence type="predicted"/>
<dbReference type="SMART" id="SM01197">
    <property type="entry name" value="FANCL_C"/>
    <property type="match status" value="1"/>
</dbReference>
<dbReference type="AlphaFoldDB" id="A0AAE0BUV0"/>
<dbReference type="PANTHER" id="PTHR13206">
    <property type="entry name" value="UBIQUITIN LIGASE PROTEIN PHF9 FANCONI ANEMIA GROUP L PROTEIN"/>
    <property type="match status" value="1"/>
</dbReference>
<dbReference type="PANTHER" id="PTHR13206:SF0">
    <property type="entry name" value="E3 UBIQUITIN-PROTEIN LIGASE FANCL"/>
    <property type="match status" value="1"/>
</dbReference>
<evidence type="ECO:0000313" key="4">
    <source>
        <dbReference type="Proteomes" id="UP001190700"/>
    </source>
</evidence>
<dbReference type="GO" id="GO:0061630">
    <property type="term" value="F:ubiquitin protein ligase activity"/>
    <property type="evidence" value="ECO:0007669"/>
    <property type="project" value="TreeGrafter"/>
</dbReference>
<reference evidence="3 4" key="1">
    <citation type="journal article" date="2015" name="Genome Biol. Evol.">
        <title>Comparative Genomics of a Bacterivorous Green Alga Reveals Evolutionary Causalities and Consequences of Phago-Mixotrophic Mode of Nutrition.</title>
        <authorList>
            <person name="Burns J.A."/>
            <person name="Paasch A."/>
            <person name="Narechania A."/>
            <person name="Kim E."/>
        </authorList>
    </citation>
    <scope>NUCLEOTIDE SEQUENCE [LARGE SCALE GENOMIC DNA]</scope>
    <source>
        <strain evidence="3 4">PLY_AMNH</strain>
    </source>
</reference>
<gene>
    <name evidence="3" type="ORF">CYMTET_47692</name>
</gene>
<organism evidence="3 4">
    <name type="scientific">Cymbomonas tetramitiformis</name>
    <dbReference type="NCBI Taxonomy" id="36881"/>
    <lineage>
        <taxon>Eukaryota</taxon>
        <taxon>Viridiplantae</taxon>
        <taxon>Chlorophyta</taxon>
        <taxon>Pyramimonadophyceae</taxon>
        <taxon>Pyramimonadales</taxon>
        <taxon>Pyramimonadaceae</taxon>
        <taxon>Cymbomonas</taxon>
    </lineage>
</organism>
<sequence>MLREDGEDVVPEAACDNPSCARPFHVRCLVEWLRADGSARQSFQTLFGLCPYCSQPITVKPSISAVQNIQPAVDQCGAEQSASRERGAEHQCVRSSQPADQCGGAVSQPPISAVRSIQPAADQCVSQPLISAVRSIQPAVDQCGAEQSAGRFPSPSFRFQAWTCTRARTRNGPAGNGPAGNGPAGNPQGSPGEGRWLRASEPERPELWKFPRSSPSWTGQFLGEGNCSVRSWSGLADSKIESAARTNHRDEEKGDEAETSIFEMARSVSSTCGFEPGVSCPGCSPSVSPRELANPRPGNGSATAGSAARDHRAQRALVEAVPGDLQIKRGEERAGVALSGAAVLGSLMGSIAAWPSPPGCGSREVGGPLIPNIASLACNLCIAHLELWMVHETPSNFSGSSAPTEAPLMRMLLNTSRHRAATSSRARRTYIHRANLAAAIEREASDISDGHGRAELQEEAALPSHEKAAGQ</sequence>
<accession>A0AAE0BUV0</accession>
<evidence type="ECO:0000259" key="2">
    <source>
        <dbReference type="Pfam" id="PF11793"/>
    </source>
</evidence>
<feature type="region of interest" description="Disordered" evidence="1">
    <location>
        <begin position="446"/>
        <end position="471"/>
    </location>
</feature>
<dbReference type="Pfam" id="PF11793">
    <property type="entry name" value="FANCL_C"/>
    <property type="match status" value="1"/>
</dbReference>